<evidence type="ECO:0000259" key="2">
    <source>
        <dbReference type="PROSITE" id="PS50250"/>
    </source>
</evidence>
<feature type="compositionally biased region" description="Pro residues" evidence="1">
    <location>
        <begin position="313"/>
        <end position="328"/>
    </location>
</feature>
<feature type="compositionally biased region" description="Low complexity" evidence="1">
    <location>
        <begin position="130"/>
        <end position="139"/>
    </location>
</feature>
<feature type="compositionally biased region" description="Low complexity" evidence="1">
    <location>
        <begin position="359"/>
        <end position="391"/>
    </location>
</feature>
<feature type="compositionally biased region" description="Polar residues" evidence="1">
    <location>
        <begin position="263"/>
        <end position="276"/>
    </location>
</feature>
<feature type="region of interest" description="Disordered" evidence="1">
    <location>
        <begin position="1"/>
        <end position="79"/>
    </location>
</feature>
<evidence type="ECO:0000313" key="4">
    <source>
        <dbReference type="Proteomes" id="UP000008743"/>
    </source>
</evidence>
<feature type="region of interest" description="Disordered" evidence="1">
    <location>
        <begin position="238"/>
        <end position="467"/>
    </location>
</feature>
<dbReference type="InParanoid" id="A0A0D2WXT9"/>
<keyword evidence="4" id="KW-1185">Reference proteome</keyword>
<dbReference type="PROSITE" id="PS50250">
    <property type="entry name" value="PCI"/>
    <property type="match status" value="1"/>
</dbReference>
<feature type="region of interest" description="Disordered" evidence="1">
    <location>
        <begin position="497"/>
        <end position="571"/>
    </location>
</feature>
<dbReference type="OrthoDB" id="199574at2759"/>
<feature type="compositionally biased region" description="Low complexity" evidence="1">
    <location>
        <begin position="40"/>
        <end position="72"/>
    </location>
</feature>
<feature type="region of interest" description="Disordered" evidence="1">
    <location>
        <begin position="114"/>
        <end position="184"/>
    </location>
</feature>
<feature type="compositionally biased region" description="Polar residues" evidence="1">
    <location>
        <begin position="114"/>
        <end position="129"/>
    </location>
</feature>
<dbReference type="PhylomeDB" id="A0A0D2WXT9"/>
<evidence type="ECO:0000313" key="3">
    <source>
        <dbReference type="EMBL" id="KJE98105.1"/>
    </source>
</evidence>
<feature type="compositionally biased region" description="Low complexity" evidence="1">
    <location>
        <begin position="508"/>
        <end position="522"/>
    </location>
</feature>
<dbReference type="Pfam" id="PF03399">
    <property type="entry name" value="SAC3_GANP"/>
    <property type="match status" value="1"/>
</dbReference>
<proteinExistence type="predicted"/>
<dbReference type="PANTHER" id="PTHR12436:SF4">
    <property type="entry name" value="LEUKOCYTE RECEPTOR CLUSTER MEMBER 8"/>
    <property type="match status" value="1"/>
</dbReference>
<feature type="compositionally biased region" description="Low complexity" evidence="1">
    <location>
        <begin position="286"/>
        <end position="295"/>
    </location>
</feature>
<accession>A0A0D2WXT9</accession>
<gene>
    <name evidence="3" type="ORF">CAOG_008124</name>
</gene>
<feature type="compositionally biased region" description="Pro residues" evidence="1">
    <location>
        <begin position="346"/>
        <end position="358"/>
    </location>
</feature>
<feature type="compositionally biased region" description="Basic and acidic residues" evidence="1">
    <location>
        <begin position="523"/>
        <end position="544"/>
    </location>
</feature>
<dbReference type="Proteomes" id="UP000008743">
    <property type="component" value="Unassembled WGS sequence"/>
</dbReference>
<dbReference type="GO" id="GO:0005634">
    <property type="term" value="C:nucleus"/>
    <property type="evidence" value="ECO:0007669"/>
    <property type="project" value="TreeGrafter"/>
</dbReference>
<reference evidence="4" key="1">
    <citation type="submission" date="2011-02" db="EMBL/GenBank/DDBJ databases">
        <title>The Genome Sequence of Capsaspora owczarzaki ATCC 30864.</title>
        <authorList>
            <person name="Russ C."/>
            <person name="Cuomo C."/>
            <person name="Burger G."/>
            <person name="Gray M.W."/>
            <person name="Holland P.W.H."/>
            <person name="King N."/>
            <person name="Lang F.B.F."/>
            <person name="Roger A.J."/>
            <person name="Ruiz-Trillo I."/>
            <person name="Young S.K."/>
            <person name="Zeng Q."/>
            <person name="Gargeya S."/>
            <person name="Alvarado L."/>
            <person name="Berlin A."/>
            <person name="Chapman S.B."/>
            <person name="Chen Z."/>
            <person name="Freedman E."/>
            <person name="Gellesch M."/>
            <person name="Goldberg J."/>
            <person name="Griggs A."/>
            <person name="Gujja S."/>
            <person name="Heilman E."/>
            <person name="Heiman D."/>
            <person name="Howarth C."/>
            <person name="Mehta T."/>
            <person name="Neiman D."/>
            <person name="Pearson M."/>
            <person name="Roberts A."/>
            <person name="Saif S."/>
            <person name="Shea T."/>
            <person name="Shenoy N."/>
            <person name="Sisk P."/>
            <person name="Stolte C."/>
            <person name="Sykes S."/>
            <person name="White J."/>
            <person name="Yandava C."/>
            <person name="Haas B."/>
            <person name="Nusbaum C."/>
            <person name="Birren B."/>
        </authorList>
    </citation>
    <scope>NUCLEOTIDE SEQUENCE</scope>
    <source>
        <strain evidence="4">ATCC 30864</strain>
    </source>
</reference>
<dbReference type="RefSeq" id="XP_004342725.1">
    <property type="nucleotide sequence ID" value="XM_004342676.2"/>
</dbReference>
<protein>
    <submittedName>
        <fullName evidence="3">Nucleus protein</fullName>
    </submittedName>
</protein>
<feature type="compositionally biased region" description="Low complexity" evidence="1">
    <location>
        <begin position="455"/>
        <end position="465"/>
    </location>
</feature>
<dbReference type="OMA" id="YAIFINN"/>
<sequence length="878" mass="95584">MSWTGGPGAQPVSNGTQQAASVPSYASAVTGSKDGAQQPAAASSAGSGSTNSSGKQKPQQQAGKAAVAAPSGTSFYYSGKKPVTSAQLAPALTKTEATPPTIYQGVAPTISHTSHAPAQTQLPSHSATTQYSGPSSYSSYPPPPPLPQQQQQQHKNSHQPPMPGQQQQGKGPTGLPPGNYPPAMVSYIERSYHGATDPATRDQIEAELGVIIRKVQARNAFHTHPWATELLPAAAQRAQEAQNKVKRRWDQAGPAAQSGQQPMTLSSLAASSSQGTAPPFVAPFNMQAATTVQVQQHHHQQMQHYQSAATPSYPRPSQPSYPPPPLQPQRPHDVHYFPPHQQQQQPPRPHGYPPPLTPQQPSSSQYSSYQGQQQPYILSQQQQQQQQHPAQPQQPPPLTALADPQQQQQQQQTGQAAQQYQQHLENLRQMQQQRQQQVQQQSSQPRSASNNNGVQGQWQHHSQQQRYSGFVGASGAEGASSTPLVSTNASGAVSTLGFVPVGRRKRSPSPSSRDSSRSSSVERPGRPLTKEEKRQAKEKAKREQASAAMKAAGFGGPRLDPEAEMKKSSRAARFQQEFAEHQRKQLASKKARIAISVNADGEDLDGDELDWTSWAIRGTSGELEKRYLRLTSAPDPSTVRPESVLSQSLDMVKNAWKADNDYKYAWEQLKSIRQDLTVQNIKNSFTVKVYETHARIALEKGDVGEFNQCQAQLKELYKDGILGSVFEFTGYRVLYAIFINNSLDVTNALAALTPAVRESQAVAHALAVRHAVALGNYRRFFKLYLSAPFMSGYLMDWFVDRERAKALAVMVKAYRPSLTMAFLQTELAFETAEDCDAFVRGAGLTPSDDGLTLDCTVASTASAGPTPVPLPMSKRVTK</sequence>
<feature type="compositionally biased region" description="Low complexity" evidence="1">
    <location>
        <begin position="251"/>
        <end position="262"/>
    </location>
</feature>
<dbReference type="InterPro" id="IPR005062">
    <property type="entry name" value="SAC3/GANP/THP3_conserved"/>
</dbReference>
<dbReference type="Gene3D" id="1.25.40.990">
    <property type="match status" value="1"/>
</dbReference>
<dbReference type="AlphaFoldDB" id="A0A0D2WXT9"/>
<dbReference type="InterPro" id="IPR000717">
    <property type="entry name" value="PCI_dom"/>
</dbReference>
<feature type="compositionally biased region" description="Low complexity" evidence="1">
    <location>
        <begin position="399"/>
        <end position="447"/>
    </location>
</feature>
<dbReference type="InterPro" id="IPR045107">
    <property type="entry name" value="SAC3/GANP/THP3"/>
</dbReference>
<feature type="domain" description="PCI" evidence="2">
    <location>
        <begin position="702"/>
        <end position="871"/>
    </location>
</feature>
<dbReference type="STRING" id="595528.A0A0D2WXT9"/>
<organism evidence="3 4">
    <name type="scientific">Capsaspora owczarzaki (strain ATCC 30864)</name>
    <dbReference type="NCBI Taxonomy" id="595528"/>
    <lineage>
        <taxon>Eukaryota</taxon>
        <taxon>Filasterea</taxon>
        <taxon>Capsaspora</taxon>
    </lineage>
</organism>
<evidence type="ECO:0000256" key="1">
    <source>
        <dbReference type="SAM" id="MobiDB-lite"/>
    </source>
</evidence>
<feature type="compositionally biased region" description="Polar residues" evidence="1">
    <location>
        <begin position="11"/>
        <end position="21"/>
    </location>
</feature>
<name>A0A0D2WXT9_CAPO3</name>
<dbReference type="EMBL" id="KE346376">
    <property type="protein sequence ID" value="KJE98105.1"/>
    <property type="molecule type" value="Genomic_DNA"/>
</dbReference>
<dbReference type="eggNOG" id="KOG1861">
    <property type="taxonomic scope" value="Eukaryota"/>
</dbReference>
<dbReference type="PANTHER" id="PTHR12436">
    <property type="entry name" value="80 KDA MCM3-ASSOCIATED PROTEIN"/>
    <property type="match status" value="1"/>
</dbReference>